<evidence type="ECO:0008006" key="3">
    <source>
        <dbReference type="Google" id="ProtNLM"/>
    </source>
</evidence>
<dbReference type="EMBL" id="AP026803">
    <property type="protein sequence ID" value="BDR61195.1"/>
    <property type="molecule type" value="Genomic_DNA"/>
</dbReference>
<sequence>MAARPKPNGYASINADWSTVFSERAAAINQRREFGHWECDLVLGHKTTDDHVLLPLYERMTRKFMIIPIKDKTATSVMTAFKNLRSQYQEQWDEVFKTITTDNGSEFADLAQLEGISQMLVYYAPLTLRVRRAGWSGTPDELYERRLDCIYQGK</sequence>
<dbReference type="InterPro" id="IPR053392">
    <property type="entry name" value="Transposase_IS30-like"/>
</dbReference>
<dbReference type="InterPro" id="IPR036397">
    <property type="entry name" value="RNaseH_sf"/>
</dbReference>
<dbReference type="Gene3D" id="3.30.420.10">
    <property type="entry name" value="Ribonuclease H-like superfamily/Ribonuclease H"/>
    <property type="match status" value="1"/>
</dbReference>
<organism evidence="1 2">
    <name type="scientific">Lactobacillus xylocopicola</name>
    <dbReference type="NCBI Taxonomy" id="2976676"/>
    <lineage>
        <taxon>Bacteria</taxon>
        <taxon>Bacillati</taxon>
        <taxon>Bacillota</taxon>
        <taxon>Bacilli</taxon>
        <taxon>Lactobacillales</taxon>
        <taxon>Lactobacillaceae</taxon>
        <taxon>Lactobacillus</taxon>
    </lineage>
</organism>
<dbReference type="InterPro" id="IPR012337">
    <property type="entry name" value="RNaseH-like_sf"/>
</dbReference>
<dbReference type="Proteomes" id="UP001321741">
    <property type="component" value="Chromosome"/>
</dbReference>
<reference evidence="1 2" key="1">
    <citation type="journal article" date="2023" name="Microbiol. Spectr.">
        <title>Symbiosis of Carpenter Bees with Uncharacterized Lactic Acid Bacteria Showing NAD Auxotrophy.</title>
        <authorList>
            <person name="Kawasaki S."/>
            <person name="Ozawa K."/>
            <person name="Mori T."/>
            <person name="Yamamoto A."/>
            <person name="Ito M."/>
            <person name="Ohkuma M."/>
            <person name="Sakamoto M."/>
            <person name="Matsutani M."/>
        </authorList>
    </citation>
    <scope>NUCLEOTIDE SEQUENCE [LARGE SCALE GENOMIC DNA]</scope>
    <source>
        <strain evidence="1 2">Kim32-2</strain>
    </source>
</reference>
<name>A0ABM8BIQ5_9LACO</name>
<evidence type="ECO:0000313" key="1">
    <source>
        <dbReference type="EMBL" id="BDR61195.1"/>
    </source>
</evidence>
<dbReference type="SUPFAM" id="SSF53098">
    <property type="entry name" value="Ribonuclease H-like"/>
    <property type="match status" value="1"/>
</dbReference>
<dbReference type="InterPro" id="IPR051917">
    <property type="entry name" value="Transposase-Integrase"/>
</dbReference>
<evidence type="ECO:0000313" key="2">
    <source>
        <dbReference type="Proteomes" id="UP001321741"/>
    </source>
</evidence>
<dbReference type="PANTHER" id="PTHR10948:SF23">
    <property type="entry name" value="TRANSPOSASE INSI FOR INSERTION SEQUENCE ELEMENT IS30A-RELATED"/>
    <property type="match status" value="1"/>
</dbReference>
<protein>
    <recommendedName>
        <fullName evidence="3">Transposase</fullName>
    </recommendedName>
</protein>
<dbReference type="NCBIfam" id="NF033563">
    <property type="entry name" value="transpos_IS30"/>
    <property type="match status" value="1"/>
</dbReference>
<dbReference type="PANTHER" id="PTHR10948">
    <property type="entry name" value="TRANSPOSASE"/>
    <property type="match status" value="1"/>
</dbReference>
<keyword evidence="2" id="KW-1185">Reference proteome</keyword>
<gene>
    <name evidence="1" type="ORF">KIM322_14560</name>
</gene>
<accession>A0ABM8BIQ5</accession>
<proteinExistence type="predicted"/>